<evidence type="ECO:0000313" key="3">
    <source>
        <dbReference type="Proteomes" id="UP001597299"/>
    </source>
</evidence>
<organism evidence="2 3">
    <name type="scientific">Ancylobacter oerskovii</name>
    <dbReference type="NCBI Taxonomy" id="459519"/>
    <lineage>
        <taxon>Bacteria</taxon>
        <taxon>Pseudomonadati</taxon>
        <taxon>Pseudomonadota</taxon>
        <taxon>Alphaproteobacteria</taxon>
        <taxon>Hyphomicrobiales</taxon>
        <taxon>Xanthobacteraceae</taxon>
        <taxon>Ancylobacter</taxon>
    </lineage>
</organism>
<keyword evidence="1" id="KW-0812">Transmembrane</keyword>
<reference evidence="3" key="1">
    <citation type="journal article" date="2019" name="Int. J. Syst. Evol. Microbiol.">
        <title>The Global Catalogue of Microorganisms (GCM) 10K type strain sequencing project: providing services to taxonomists for standard genome sequencing and annotation.</title>
        <authorList>
            <consortium name="The Broad Institute Genomics Platform"/>
            <consortium name="The Broad Institute Genome Sequencing Center for Infectious Disease"/>
            <person name="Wu L."/>
            <person name="Ma J."/>
        </authorList>
    </citation>
    <scope>NUCLEOTIDE SEQUENCE [LARGE SCALE GENOMIC DNA]</scope>
    <source>
        <strain evidence="3">CCM 7435</strain>
    </source>
</reference>
<gene>
    <name evidence="2" type="ORF">ACFSNC_04610</name>
</gene>
<sequence>MDAAPIEIDIRLRDLRNFFATPEVDPFAGEDIDESGIDRLIDLVTAERGWRRRPVRVRLHVVPTPANAELAPRIGEALARYCDTNRDYAERKLRETRREGMRTLAVGTAFLALCIGAAALINSSALEDMLVGELLSEGAIIAGWVGLWRPVEILLFDWWPYARDRALYAKLRRLDIIVQPASGR</sequence>
<dbReference type="RefSeq" id="WP_213352519.1">
    <property type="nucleotide sequence ID" value="NZ_JAHBGB010000023.1"/>
</dbReference>
<protein>
    <submittedName>
        <fullName evidence="2">Uncharacterized protein</fullName>
    </submittedName>
</protein>
<comment type="caution">
    <text evidence="2">The sequence shown here is derived from an EMBL/GenBank/DDBJ whole genome shotgun (WGS) entry which is preliminary data.</text>
</comment>
<proteinExistence type="predicted"/>
<name>A0ABW4YTY8_9HYPH</name>
<evidence type="ECO:0000256" key="1">
    <source>
        <dbReference type="SAM" id="Phobius"/>
    </source>
</evidence>
<dbReference type="EMBL" id="JBHUHD010000001">
    <property type="protein sequence ID" value="MFD2139668.1"/>
    <property type="molecule type" value="Genomic_DNA"/>
</dbReference>
<keyword evidence="3" id="KW-1185">Reference proteome</keyword>
<keyword evidence="1" id="KW-0472">Membrane</keyword>
<keyword evidence="1" id="KW-1133">Transmembrane helix</keyword>
<feature type="transmembrane region" description="Helical" evidence="1">
    <location>
        <begin position="101"/>
        <end position="121"/>
    </location>
</feature>
<accession>A0ABW4YTY8</accession>
<dbReference type="Proteomes" id="UP001597299">
    <property type="component" value="Unassembled WGS sequence"/>
</dbReference>
<feature type="transmembrane region" description="Helical" evidence="1">
    <location>
        <begin position="141"/>
        <end position="162"/>
    </location>
</feature>
<evidence type="ECO:0000313" key="2">
    <source>
        <dbReference type="EMBL" id="MFD2139668.1"/>
    </source>
</evidence>